<keyword evidence="7" id="KW-0539">Nucleus</keyword>
<dbReference type="GO" id="GO:0051257">
    <property type="term" value="P:meiotic spindle midzone assembly"/>
    <property type="evidence" value="ECO:0007669"/>
    <property type="project" value="TreeGrafter"/>
</dbReference>
<comment type="subcellular location">
    <subcellularLocation>
        <location evidence="2">Cytoplasm</location>
        <location evidence="2">Cytoskeleton</location>
        <location evidence="2">Spindle</location>
    </subcellularLocation>
    <subcellularLocation>
        <location evidence="1">Nucleus</location>
    </subcellularLocation>
</comment>
<protein>
    <recommendedName>
        <fullName evidence="9">Inner centromere protein ARK-binding domain-containing protein</fullName>
    </recommendedName>
</protein>
<dbReference type="GO" id="GO:0030496">
    <property type="term" value="C:midbody"/>
    <property type="evidence" value="ECO:0007669"/>
    <property type="project" value="TreeGrafter"/>
</dbReference>
<feature type="non-terminal residue" evidence="10">
    <location>
        <position position="1"/>
    </location>
</feature>
<proteinExistence type="inferred from homology"/>
<feature type="region of interest" description="Disordered" evidence="8">
    <location>
        <begin position="431"/>
        <end position="477"/>
    </location>
</feature>
<dbReference type="Gene3D" id="6.10.250.2990">
    <property type="match status" value="1"/>
</dbReference>
<dbReference type="GO" id="GO:0000776">
    <property type="term" value="C:kinetochore"/>
    <property type="evidence" value="ECO:0007669"/>
    <property type="project" value="TreeGrafter"/>
</dbReference>
<feature type="compositionally biased region" description="Basic and acidic residues" evidence="8">
    <location>
        <begin position="436"/>
        <end position="458"/>
    </location>
</feature>
<feature type="region of interest" description="Disordered" evidence="8">
    <location>
        <begin position="135"/>
        <end position="154"/>
    </location>
</feature>
<dbReference type="EMBL" id="CAXIEN010000003">
    <property type="protein sequence ID" value="CAL1261754.1"/>
    <property type="molecule type" value="Genomic_DNA"/>
</dbReference>
<comment type="similarity">
    <text evidence="3">Belongs to the INCENP family.</text>
</comment>
<evidence type="ECO:0000256" key="4">
    <source>
        <dbReference type="ARBA" id="ARBA00022490"/>
    </source>
</evidence>
<dbReference type="GO" id="GO:0051310">
    <property type="term" value="P:metaphase chromosome alignment"/>
    <property type="evidence" value="ECO:0007669"/>
    <property type="project" value="TreeGrafter"/>
</dbReference>
<dbReference type="Pfam" id="PF03941">
    <property type="entry name" value="INCENP_ARK-bind"/>
    <property type="match status" value="1"/>
</dbReference>
<dbReference type="PANTHER" id="PTHR13142:SF1">
    <property type="entry name" value="INNER CENTROMERE PROTEIN"/>
    <property type="match status" value="1"/>
</dbReference>
<name>A0AAV1YV52_9ARAC</name>
<reference evidence="10 11" key="1">
    <citation type="submission" date="2024-04" db="EMBL/GenBank/DDBJ databases">
        <authorList>
            <person name="Rising A."/>
            <person name="Reimegard J."/>
            <person name="Sonavane S."/>
            <person name="Akerstrom W."/>
            <person name="Nylinder S."/>
            <person name="Hedman E."/>
            <person name="Kallberg Y."/>
        </authorList>
    </citation>
    <scope>NUCLEOTIDE SEQUENCE [LARGE SCALE GENOMIC DNA]</scope>
</reference>
<accession>A0AAV1YV52</accession>
<feature type="region of interest" description="Disordered" evidence="8">
    <location>
        <begin position="339"/>
        <end position="390"/>
    </location>
</feature>
<evidence type="ECO:0000313" key="10">
    <source>
        <dbReference type="EMBL" id="CAL1261754.1"/>
    </source>
</evidence>
<feature type="compositionally biased region" description="Low complexity" evidence="8">
    <location>
        <begin position="350"/>
        <end position="364"/>
    </location>
</feature>
<sequence>TGIFQLTKATRRREYCDRLFVLQNITNFFLLCENDSANINIRMSVATNNILKSLSDLSASSDKISEEFKLPPLSEWISIVKHKADSIAESENLTESEEIPTLMSYIGTSSRGPRASTVLTEIQRRHLHRNANVSIKARKSRKSSIKTPSLPRTSNVKVSVLHAENSTPKLKVPPTIKKTGSVNTSIASVESKEATSQPLATFASSLVNGKGTALMMKDNRSSKRKSSSELSGLEIKKPKINDPKERERVETKQMKAKTSSLLPNYANIKSSVGTTNASVLKENRKLRSKLETKQDTASKNRKNIMALRQQKLEQNKKMREDKMEKTLQQRLKLEKEKQEYKLRSGREKTVTTPTTPQKKPIQKIVAESETKKTSDKNAMKSERDKQTSVKKLKMDNKIGTSGIFLKTNEKPVKKNQKRVETEKMLNSTFAIGGEKPATKRESSFKGKTVKEGSMKDLSKTPQTQKKQLEKGPESYAITPARTSFTSYDISEIRSDSEEEEQETNSKPIPSWATGVRLRNALLQQHHHPIDTDELFGNIVDLPDLTLIMGISKKHYKKRTSSAVWNSSFS</sequence>
<gene>
    <name evidence="10" type="ORF">LARSCL_LOCUS603</name>
</gene>
<dbReference type="InterPro" id="IPR005635">
    <property type="entry name" value="Inner_centromere_prot_ARK-bd"/>
</dbReference>
<feature type="domain" description="Inner centromere protein ARK-binding" evidence="9">
    <location>
        <begin position="491"/>
        <end position="540"/>
    </location>
</feature>
<keyword evidence="5" id="KW-0159">Chromosome partition</keyword>
<dbReference type="AlphaFoldDB" id="A0AAV1YV52"/>
<evidence type="ECO:0000256" key="5">
    <source>
        <dbReference type="ARBA" id="ARBA00022829"/>
    </source>
</evidence>
<feature type="compositionally biased region" description="Basic and acidic residues" evidence="8">
    <location>
        <begin position="234"/>
        <end position="248"/>
    </location>
</feature>
<dbReference type="Proteomes" id="UP001497382">
    <property type="component" value="Unassembled WGS sequence"/>
</dbReference>
<comment type="caution">
    <text evidence="10">The sequence shown here is derived from an EMBL/GenBank/DDBJ whole genome shotgun (WGS) entry which is preliminary data.</text>
</comment>
<organism evidence="10 11">
    <name type="scientific">Larinioides sclopetarius</name>
    <dbReference type="NCBI Taxonomy" id="280406"/>
    <lineage>
        <taxon>Eukaryota</taxon>
        <taxon>Metazoa</taxon>
        <taxon>Ecdysozoa</taxon>
        <taxon>Arthropoda</taxon>
        <taxon>Chelicerata</taxon>
        <taxon>Arachnida</taxon>
        <taxon>Araneae</taxon>
        <taxon>Araneomorphae</taxon>
        <taxon>Entelegynae</taxon>
        <taxon>Araneoidea</taxon>
        <taxon>Araneidae</taxon>
        <taxon>Larinioides</taxon>
    </lineage>
</organism>
<evidence type="ECO:0000256" key="3">
    <source>
        <dbReference type="ARBA" id="ARBA00010042"/>
    </source>
</evidence>
<evidence type="ECO:0000256" key="2">
    <source>
        <dbReference type="ARBA" id="ARBA00004186"/>
    </source>
</evidence>
<feature type="compositionally biased region" description="Basic and acidic residues" evidence="8">
    <location>
        <begin position="339"/>
        <end position="349"/>
    </location>
</feature>
<evidence type="ECO:0000256" key="7">
    <source>
        <dbReference type="ARBA" id="ARBA00023242"/>
    </source>
</evidence>
<dbReference type="GO" id="GO:0005634">
    <property type="term" value="C:nucleus"/>
    <property type="evidence" value="ECO:0007669"/>
    <property type="project" value="UniProtKB-SubCell"/>
</dbReference>
<feature type="compositionally biased region" description="Basic and acidic residues" evidence="8">
    <location>
        <begin position="366"/>
        <end position="390"/>
    </location>
</feature>
<feature type="region of interest" description="Disordered" evidence="8">
    <location>
        <begin position="491"/>
        <end position="511"/>
    </location>
</feature>
<evidence type="ECO:0000256" key="6">
    <source>
        <dbReference type="ARBA" id="ARBA00023212"/>
    </source>
</evidence>
<evidence type="ECO:0000256" key="1">
    <source>
        <dbReference type="ARBA" id="ARBA00004123"/>
    </source>
</evidence>
<keyword evidence="4" id="KW-0963">Cytoplasm</keyword>
<dbReference type="PANTHER" id="PTHR13142">
    <property type="entry name" value="INNER CENTROMERE PROTEIN"/>
    <property type="match status" value="1"/>
</dbReference>
<evidence type="ECO:0000259" key="9">
    <source>
        <dbReference type="Pfam" id="PF03941"/>
    </source>
</evidence>
<keyword evidence="6" id="KW-0206">Cytoskeleton</keyword>
<evidence type="ECO:0000256" key="8">
    <source>
        <dbReference type="SAM" id="MobiDB-lite"/>
    </source>
</evidence>
<evidence type="ECO:0000313" key="11">
    <source>
        <dbReference type="Proteomes" id="UP001497382"/>
    </source>
</evidence>
<keyword evidence="11" id="KW-1185">Reference proteome</keyword>
<dbReference type="GO" id="GO:0000281">
    <property type="term" value="P:mitotic cytokinesis"/>
    <property type="evidence" value="ECO:0007669"/>
    <property type="project" value="TreeGrafter"/>
</dbReference>
<feature type="region of interest" description="Disordered" evidence="8">
    <location>
        <begin position="216"/>
        <end position="248"/>
    </location>
</feature>
<dbReference type="GO" id="GO:0032133">
    <property type="term" value="C:chromosome passenger complex"/>
    <property type="evidence" value="ECO:0007669"/>
    <property type="project" value="TreeGrafter"/>
</dbReference>
<dbReference type="GO" id="GO:1990385">
    <property type="term" value="C:meiotic spindle midzone"/>
    <property type="evidence" value="ECO:0007669"/>
    <property type="project" value="TreeGrafter"/>
</dbReference>